<dbReference type="InterPro" id="IPR017907">
    <property type="entry name" value="Znf_RING_CS"/>
</dbReference>
<evidence type="ECO:0000256" key="3">
    <source>
        <dbReference type="ARBA" id="ARBA00022833"/>
    </source>
</evidence>
<evidence type="ECO:0000256" key="1">
    <source>
        <dbReference type="ARBA" id="ARBA00022723"/>
    </source>
</evidence>
<dbReference type="InterPro" id="IPR000315">
    <property type="entry name" value="Znf_B-box"/>
</dbReference>
<dbReference type="GO" id="GO:0006513">
    <property type="term" value="P:protein monoubiquitination"/>
    <property type="evidence" value="ECO:0007669"/>
    <property type="project" value="TreeGrafter"/>
</dbReference>
<evidence type="ECO:0000313" key="8">
    <source>
        <dbReference type="Proteomes" id="UP000694700"/>
    </source>
</evidence>
<name>A0A8C1UU99_CYPCA</name>
<feature type="domain" description="B box-type" evidence="6">
    <location>
        <begin position="116"/>
        <end position="158"/>
    </location>
</feature>
<evidence type="ECO:0000259" key="5">
    <source>
        <dbReference type="PROSITE" id="PS50089"/>
    </source>
</evidence>
<dbReference type="Pfam" id="PF13445">
    <property type="entry name" value="zf-RING_UBOX"/>
    <property type="match status" value="1"/>
</dbReference>
<organism evidence="7 8">
    <name type="scientific">Cyprinus carpio</name>
    <name type="common">Common carp</name>
    <dbReference type="NCBI Taxonomy" id="7962"/>
    <lineage>
        <taxon>Eukaryota</taxon>
        <taxon>Metazoa</taxon>
        <taxon>Chordata</taxon>
        <taxon>Craniata</taxon>
        <taxon>Vertebrata</taxon>
        <taxon>Euteleostomi</taxon>
        <taxon>Actinopterygii</taxon>
        <taxon>Neopterygii</taxon>
        <taxon>Teleostei</taxon>
        <taxon>Ostariophysi</taxon>
        <taxon>Cypriniformes</taxon>
        <taxon>Cyprinidae</taxon>
        <taxon>Cyprininae</taxon>
        <taxon>Cyprinus</taxon>
    </lineage>
</organism>
<evidence type="ECO:0000313" key="7">
    <source>
        <dbReference type="Ensembl" id="ENSCCRP00015042401.1"/>
    </source>
</evidence>
<feature type="domain" description="RING-type" evidence="5">
    <location>
        <begin position="36"/>
        <end position="86"/>
    </location>
</feature>
<dbReference type="PANTHER" id="PTHR25462">
    <property type="entry name" value="BONUS, ISOFORM C-RELATED"/>
    <property type="match status" value="1"/>
</dbReference>
<accession>A0A8C1UU99</accession>
<dbReference type="PROSITE" id="PS50089">
    <property type="entry name" value="ZF_RING_2"/>
    <property type="match status" value="1"/>
</dbReference>
<dbReference type="SMART" id="SM00336">
    <property type="entry name" value="BBOX"/>
    <property type="match status" value="1"/>
</dbReference>
<dbReference type="Ensembl" id="ENSCCRT00015043831.1">
    <property type="protein sequence ID" value="ENSCCRP00015042401.1"/>
    <property type="gene ID" value="ENSCCRG00015017640.1"/>
</dbReference>
<dbReference type="InterPro" id="IPR027370">
    <property type="entry name" value="Znf-RING_euk"/>
</dbReference>
<dbReference type="InterPro" id="IPR001841">
    <property type="entry name" value="Znf_RING"/>
</dbReference>
<dbReference type="InterPro" id="IPR013083">
    <property type="entry name" value="Znf_RING/FYVE/PHD"/>
</dbReference>
<dbReference type="AlphaFoldDB" id="A0A8C1UU99"/>
<dbReference type="Gene3D" id="3.30.40.10">
    <property type="entry name" value="Zinc/RING finger domain, C3HC4 (zinc finger)"/>
    <property type="match status" value="1"/>
</dbReference>
<dbReference type="GO" id="GO:0008270">
    <property type="term" value="F:zinc ion binding"/>
    <property type="evidence" value="ECO:0007669"/>
    <property type="project" value="UniProtKB-KW"/>
</dbReference>
<keyword evidence="1" id="KW-0479">Metal-binding</keyword>
<dbReference type="SUPFAM" id="SSF57845">
    <property type="entry name" value="B-box zinc-binding domain"/>
    <property type="match status" value="1"/>
</dbReference>
<dbReference type="SMART" id="SM00184">
    <property type="entry name" value="RING"/>
    <property type="match status" value="1"/>
</dbReference>
<proteinExistence type="predicted"/>
<evidence type="ECO:0000259" key="6">
    <source>
        <dbReference type="PROSITE" id="PS50119"/>
    </source>
</evidence>
<dbReference type="InterPro" id="IPR047153">
    <property type="entry name" value="TRIM45/56/19-like"/>
</dbReference>
<dbReference type="Gene3D" id="3.30.160.60">
    <property type="entry name" value="Classic Zinc Finger"/>
    <property type="match status" value="1"/>
</dbReference>
<dbReference type="PROSITE" id="PS00518">
    <property type="entry name" value="ZF_RING_1"/>
    <property type="match status" value="1"/>
</dbReference>
<sequence>MHLLVSGGLNEVQLREGELCWSGFPVMEDLEEDLTCSVCYALFSDPRVLPCSHTFCRSCLESVLQVSVGFSIWRPLRLPLKCPSCRGVVELPTDGVDALPVNVCLRAIVEKYQRDRGPPACPEHPRQPLNVYCVQDRQLICGLCLTTGQHRGHAIDDLQTALVKERGARGRLAERLEGQRWEEVRGRAGRLVQERERCQALLQDDREAVSRFFRGLDLILAQKQEQCMQALDRASALLTSAYEPLVQQVKDMQEEHSRLMALSCSVESEECPLEYLEQVHQLRERVTALIQTPLPEVPRLHLAPRAERFLQEHWSDLTIRALRDAPLPEVSWCSTAGAADGAGLRRGPSPPALVLLLLLTALCLLSVCGSTPGISLFQSVSAELTQTLHEMGTSFCGLLHDISTKLHTFISSLGENTYQHLLSFLRTLH</sequence>
<evidence type="ECO:0000256" key="2">
    <source>
        <dbReference type="ARBA" id="ARBA00022771"/>
    </source>
</evidence>
<keyword evidence="2 4" id="KW-0863">Zinc-finger</keyword>
<reference evidence="7" key="1">
    <citation type="submission" date="2025-08" db="UniProtKB">
        <authorList>
            <consortium name="Ensembl"/>
        </authorList>
    </citation>
    <scope>IDENTIFICATION</scope>
</reference>
<keyword evidence="3" id="KW-0862">Zinc</keyword>
<dbReference type="PANTHER" id="PTHR25462:SF229">
    <property type="entry name" value="TRANSCRIPTION INTERMEDIARY FACTOR 1-BETA"/>
    <property type="match status" value="1"/>
</dbReference>
<dbReference type="Pfam" id="PF00643">
    <property type="entry name" value="zf-B_box"/>
    <property type="match status" value="1"/>
</dbReference>
<dbReference type="Proteomes" id="UP000694700">
    <property type="component" value="Unplaced"/>
</dbReference>
<dbReference type="SUPFAM" id="SSF57850">
    <property type="entry name" value="RING/U-box"/>
    <property type="match status" value="1"/>
</dbReference>
<protein>
    <submittedName>
        <fullName evidence="7">Tripartite motif containing 59</fullName>
    </submittedName>
</protein>
<evidence type="ECO:0000256" key="4">
    <source>
        <dbReference type="PROSITE-ProRule" id="PRU00024"/>
    </source>
</evidence>
<dbReference type="PROSITE" id="PS50119">
    <property type="entry name" value="ZF_BBOX"/>
    <property type="match status" value="1"/>
</dbReference>
<dbReference type="GO" id="GO:0061630">
    <property type="term" value="F:ubiquitin protein ligase activity"/>
    <property type="evidence" value="ECO:0007669"/>
    <property type="project" value="TreeGrafter"/>
</dbReference>